<proteinExistence type="predicted"/>
<name>Q9LNY3_ARATH</name>
<dbReference type="AlphaFoldDB" id="Q9LNY3"/>
<sequence>MKTLHNHTITIHRKIQSWEKSKLKRVDTQHNDHNNFINSYSLTHSCSLIHSYSCRTPCCPKCFESKVNKTNLLCLFTNTIVNEVIRRLELHRGATSTVRICHFSYFSLID</sequence>
<evidence type="ECO:0000313" key="1">
    <source>
        <dbReference type="EMBL" id="AAF79580.1"/>
    </source>
</evidence>
<organism evidence="1">
    <name type="scientific">Arabidopsis thaliana</name>
    <name type="common">Mouse-ear cress</name>
    <dbReference type="NCBI Taxonomy" id="3702"/>
    <lineage>
        <taxon>Eukaryota</taxon>
        <taxon>Viridiplantae</taxon>
        <taxon>Streptophyta</taxon>
        <taxon>Embryophyta</taxon>
        <taxon>Tracheophyta</taxon>
        <taxon>Spermatophyta</taxon>
        <taxon>Magnoliopsida</taxon>
        <taxon>eudicotyledons</taxon>
        <taxon>Gunneridae</taxon>
        <taxon>Pentapetalae</taxon>
        <taxon>rosids</taxon>
        <taxon>malvids</taxon>
        <taxon>Brassicales</taxon>
        <taxon>Brassicaceae</taxon>
        <taxon>Camelineae</taxon>
        <taxon>Arabidopsis</taxon>
    </lineage>
</organism>
<reference evidence="1" key="2">
    <citation type="submission" date="2000-03" db="EMBL/GenBank/DDBJ databases">
        <title>Genomic sequence for Arabidopsis thaliana BAC F22G5 from chromosome I.</title>
        <authorList>
            <person name="Shinn P."/>
            <person name="Brooks S."/>
            <person name="Buehler E."/>
            <person name="Chao Q."/>
            <person name="Johnson-Hopson C."/>
            <person name="Khan S."/>
            <person name="Kim C."/>
            <person name="Altafi H."/>
            <person name="Bei Q."/>
            <person name="Chin C."/>
            <person name="Chiou J."/>
            <person name="Choi E."/>
            <person name="Conn L."/>
            <person name="Conway A."/>
            <person name="Gonzales A."/>
            <person name="Hansen N."/>
            <person name="Howing B."/>
            <person name="Koo T."/>
            <person name="Lam B."/>
            <person name="Lee J."/>
            <person name="Lenz C."/>
            <person name="Li J."/>
            <person name="Liu A."/>
            <person name="Liu K."/>
            <person name="Liu S."/>
            <person name="Mukharsky N."/>
            <person name="Nguyen M."/>
            <person name="Palm C."/>
            <person name="Pham P."/>
            <person name="Sakano H."/>
            <person name="Schwartz J."/>
            <person name="Southwick A."/>
            <person name="Thaveri A."/>
            <person name="Toriumi M."/>
            <person name="Vaysberg M."/>
            <person name="Yu G."/>
            <person name="Federspiel N.A."/>
            <person name="Theologis A."/>
            <person name="Ecker J.R."/>
        </authorList>
    </citation>
    <scope>NUCLEOTIDE SEQUENCE</scope>
</reference>
<protein>
    <submittedName>
        <fullName evidence="1">F22G5.2</fullName>
    </submittedName>
</protein>
<reference evidence="1" key="3">
    <citation type="submission" date="2000-10" db="EMBL/GenBank/DDBJ databases">
        <authorList>
            <person name="Shinn P."/>
            <person name="Brooks S."/>
            <person name="Buehler E."/>
            <person name="Chao Q."/>
            <person name="Cheuk R."/>
            <person name="Johnson-Hopson C."/>
            <person name="Khan S."/>
            <person name="Kim C."/>
            <person name="Altafi H."/>
            <person name="Bei B."/>
            <person name="Chin C."/>
            <person name="Chiou J."/>
            <person name="Choi E."/>
            <person name="Conn L."/>
            <person name="Conway A."/>
            <person name="Gonzalez A."/>
            <person name="Hansen N."/>
            <person name="Howing B."/>
            <person name="Koo T."/>
            <person name="Lam B."/>
            <person name="Lee J."/>
            <person name="Lenz C."/>
            <person name="Li J."/>
            <person name="Liu A."/>
            <person name="Liu J."/>
            <person name="Liu S."/>
            <person name="Mukharsky N."/>
            <person name="Nguyen M."/>
            <person name="Palm C."/>
            <person name="Pham P."/>
            <person name="Sakano H."/>
            <person name="Schwartz J."/>
            <person name="Southwick A."/>
            <person name="Thaveri A."/>
            <person name="Toriumi M."/>
            <person name="Vaysberg M."/>
            <person name="Yu G."/>
            <person name="Davis R."/>
            <person name="Federspiel N."/>
            <person name="Theologis A."/>
            <person name="Ecker J."/>
        </authorList>
    </citation>
    <scope>NUCLEOTIDE SEQUENCE</scope>
</reference>
<reference key="1">
    <citation type="journal article" date="2000" name="Nature">
        <title>Sequence and analysis of chromosome 1 of the plant Arabidopsis thaliana.</title>
        <authorList>
            <person name="Theologis A."/>
            <person name="Ecker J.R."/>
            <person name="Palm C.J."/>
            <person name="Federspiel N.A."/>
            <person name="Kaul S."/>
            <person name="White O."/>
            <person name="Alonso J."/>
            <person name="Altafi H."/>
            <person name="Araujo R."/>
            <person name="Bowman C.L."/>
            <person name="Brooks S.Y."/>
            <person name="Buehler E."/>
            <person name="Chan A."/>
            <person name="Chao Q."/>
            <person name="Chen H."/>
            <person name="Cheuk R.F."/>
            <person name="Chin C.W."/>
            <person name="Chung M.K."/>
            <person name="Conn L."/>
            <person name="Conway A.B."/>
            <person name="Conway A.R."/>
            <person name="Creasy T.H."/>
            <person name="Dewar K."/>
            <person name="Dunn P."/>
            <person name="Etgu P."/>
            <person name="Feldblyum T.V."/>
            <person name="Feng J."/>
            <person name="Fong B."/>
            <person name="Fujii C.Y."/>
            <person name="Gill J.E."/>
            <person name="Goldsmith A.D."/>
            <person name="Haas B."/>
            <person name="Hansen N.F."/>
            <person name="Hughes B."/>
            <person name="Huizar L."/>
            <person name="Hunter J.L."/>
            <person name="Jenkins J."/>
            <person name="Johnson-Hopson C."/>
            <person name="Khan S."/>
            <person name="Khaykin E."/>
            <person name="Kim C.J."/>
            <person name="Koo H.L."/>
            <person name="Kremenetskaia I."/>
            <person name="Kurtz D.B."/>
            <person name="Kwan A."/>
            <person name="Lam B."/>
            <person name="Langin-Hooper S."/>
            <person name="Lee A."/>
            <person name="Lee J.M."/>
            <person name="Lenz C.A."/>
            <person name="Li J.H."/>
            <person name="Li Y."/>
            <person name="Lin X."/>
            <person name="Liu S.X."/>
            <person name="Liu Z.A."/>
            <person name="Luros J.S."/>
            <person name="Maiti R."/>
            <person name="Marziali A."/>
            <person name="Militscher J."/>
            <person name="Miranda M."/>
            <person name="Nguyen M."/>
            <person name="Nierman W.C."/>
            <person name="Osborne B.I."/>
            <person name="Pai G."/>
            <person name="Peterson J."/>
            <person name="Pham P.K."/>
            <person name="Rizzo M."/>
            <person name="Rooney T."/>
            <person name="Rowley D."/>
            <person name="Sakano H."/>
            <person name="Salzberg S.L."/>
            <person name="Schwartz J.R."/>
            <person name="Shinn P."/>
            <person name="Southwick A.M."/>
            <person name="Sun H."/>
            <person name="Tallon L.J."/>
            <person name="Tambunga G."/>
            <person name="Toriumi M.J."/>
            <person name="Town C.D."/>
            <person name="Utterback T."/>
            <person name="Van Aken S."/>
            <person name="Vaysberg M."/>
            <person name="Vysotskaia V.S."/>
            <person name="Walker M."/>
            <person name="Wu D."/>
            <person name="Yu G."/>
            <person name="Fraser C.M."/>
            <person name="Venter J.C."/>
            <person name="Davis R.W."/>
        </authorList>
    </citation>
    <scope>NUCLEOTIDE SEQUENCE [LARGE SCALE GENOMIC DNA]</scope>
    <source>
        <strain>cv. Columbia</strain>
    </source>
</reference>
<accession>Q9LNY3</accession>
<dbReference type="EMBL" id="AC022464">
    <property type="protein sequence ID" value="AAF79580.1"/>
    <property type="molecule type" value="Genomic_DNA"/>
</dbReference>